<dbReference type="EMBL" id="PDCK01000043">
    <property type="protein sequence ID" value="PRQ29707.1"/>
    <property type="molecule type" value="Genomic_DNA"/>
</dbReference>
<name>A0A2P6Q6A2_ROSCH</name>
<gene>
    <name evidence="3" type="ORF">RchiOBHm_Chr5g0016701</name>
</gene>
<sequence length="136" mass="14877">MALCKDRCLTSIFISSMDEDCLNQILDDDIVNEGNIETVKNVASLAKRCLRVKGEERPTMKEVAMELKGMRITAKHPWGTNVGFCPEENEYLLGSLDSDAYVLDVRGGGGSSSGLTTGTGYDSMQIQMLMPYGDGR</sequence>
<evidence type="ECO:0000256" key="1">
    <source>
        <dbReference type="ARBA" id="ARBA00022741"/>
    </source>
</evidence>
<dbReference type="InterPro" id="IPR045274">
    <property type="entry name" value="WAK-like"/>
</dbReference>
<evidence type="ECO:0008006" key="5">
    <source>
        <dbReference type="Google" id="ProtNLM"/>
    </source>
</evidence>
<proteinExistence type="predicted"/>
<dbReference type="PANTHER" id="PTHR27005">
    <property type="entry name" value="WALL-ASSOCIATED RECEPTOR KINASE-LIKE 21"/>
    <property type="match status" value="1"/>
</dbReference>
<organism evidence="3 4">
    <name type="scientific">Rosa chinensis</name>
    <name type="common">China rose</name>
    <dbReference type="NCBI Taxonomy" id="74649"/>
    <lineage>
        <taxon>Eukaryota</taxon>
        <taxon>Viridiplantae</taxon>
        <taxon>Streptophyta</taxon>
        <taxon>Embryophyta</taxon>
        <taxon>Tracheophyta</taxon>
        <taxon>Spermatophyta</taxon>
        <taxon>Magnoliopsida</taxon>
        <taxon>eudicotyledons</taxon>
        <taxon>Gunneridae</taxon>
        <taxon>Pentapetalae</taxon>
        <taxon>rosids</taxon>
        <taxon>fabids</taxon>
        <taxon>Rosales</taxon>
        <taxon>Rosaceae</taxon>
        <taxon>Rosoideae</taxon>
        <taxon>Rosoideae incertae sedis</taxon>
        <taxon>Rosa</taxon>
    </lineage>
</organism>
<dbReference type="GO" id="GO:0004674">
    <property type="term" value="F:protein serine/threonine kinase activity"/>
    <property type="evidence" value="ECO:0007669"/>
    <property type="project" value="TreeGrafter"/>
</dbReference>
<dbReference type="GO" id="GO:0007166">
    <property type="term" value="P:cell surface receptor signaling pathway"/>
    <property type="evidence" value="ECO:0007669"/>
    <property type="project" value="InterPro"/>
</dbReference>
<dbReference type="AlphaFoldDB" id="A0A2P6Q6A2"/>
<dbReference type="Gene3D" id="1.10.510.10">
    <property type="entry name" value="Transferase(Phosphotransferase) domain 1"/>
    <property type="match status" value="1"/>
</dbReference>
<dbReference type="STRING" id="74649.A0A2P6Q6A2"/>
<accession>A0A2P6Q6A2</accession>
<evidence type="ECO:0000313" key="4">
    <source>
        <dbReference type="Proteomes" id="UP000238479"/>
    </source>
</evidence>
<evidence type="ECO:0000313" key="3">
    <source>
        <dbReference type="EMBL" id="PRQ29707.1"/>
    </source>
</evidence>
<reference evidence="3 4" key="1">
    <citation type="journal article" date="2018" name="Nat. Genet.">
        <title>The Rosa genome provides new insights in the design of modern roses.</title>
        <authorList>
            <person name="Bendahmane M."/>
        </authorList>
    </citation>
    <scope>NUCLEOTIDE SEQUENCE [LARGE SCALE GENOMIC DNA]</scope>
    <source>
        <strain evidence="4">cv. Old Blush</strain>
    </source>
</reference>
<protein>
    <recommendedName>
        <fullName evidence="5">Non-specific serine/threonine protein kinase</fullName>
    </recommendedName>
</protein>
<dbReference type="PANTHER" id="PTHR27005:SF468">
    <property type="entry name" value="OS01G0310500 PROTEIN"/>
    <property type="match status" value="1"/>
</dbReference>
<dbReference type="GO" id="GO:0005524">
    <property type="term" value="F:ATP binding"/>
    <property type="evidence" value="ECO:0007669"/>
    <property type="project" value="UniProtKB-KW"/>
</dbReference>
<comment type="caution">
    <text evidence="3">The sequence shown here is derived from an EMBL/GenBank/DDBJ whole genome shotgun (WGS) entry which is preliminary data.</text>
</comment>
<keyword evidence="4" id="KW-1185">Reference proteome</keyword>
<dbReference type="OMA" id="IRKMEMH"/>
<dbReference type="Proteomes" id="UP000238479">
    <property type="component" value="Chromosome 5"/>
</dbReference>
<keyword evidence="1" id="KW-0547">Nucleotide-binding</keyword>
<evidence type="ECO:0000256" key="2">
    <source>
        <dbReference type="ARBA" id="ARBA00022840"/>
    </source>
</evidence>
<keyword evidence="2" id="KW-0067">ATP-binding</keyword>
<dbReference type="Gramene" id="PRQ29707">
    <property type="protein sequence ID" value="PRQ29707"/>
    <property type="gene ID" value="RchiOBHm_Chr5g0016701"/>
</dbReference>
<dbReference type="GO" id="GO:0005886">
    <property type="term" value="C:plasma membrane"/>
    <property type="evidence" value="ECO:0007669"/>
    <property type="project" value="TreeGrafter"/>
</dbReference>